<dbReference type="PANTHER" id="PTHR42964:SF1">
    <property type="entry name" value="POLYKETIDE BIOSYNTHESIS ENOYL-COA HYDRATASE PKSH-RELATED"/>
    <property type="match status" value="1"/>
</dbReference>
<keyword evidence="2" id="KW-0413">Isomerase</keyword>
<comment type="similarity">
    <text evidence="1">Belongs to the enoyl-CoA hydratase/isomerase family.</text>
</comment>
<evidence type="ECO:0000313" key="3">
    <source>
        <dbReference type="Proteomes" id="UP000334019"/>
    </source>
</evidence>
<sequence>MTEDASGLTIVETGRIVRVTLDRPERLNVLDDELRRAFADLLHELEDRPEVSVLVLTGAGRAFSAGADFRRTAYPPIDGDWVQRRHATGSWQRLLAQLDRIPQATVAALHGHVVGGGALLASAFDIRLAADDTLLRIPELAIGIPLTWAGIPLLVREVGLPTARDWIMTCRAVDAVELHRSGFASRLVPAAELDAALDRCVEELLAVPPGPLAMTRAMTAAIGRAHPAMLAGWGDADHQHWSFTEDEYRDAARAYARRLRRD</sequence>
<dbReference type="Pfam" id="PF00378">
    <property type="entry name" value="ECH_1"/>
    <property type="match status" value="1"/>
</dbReference>
<evidence type="ECO:0000313" key="2">
    <source>
        <dbReference type="EMBL" id="QGG94261.1"/>
    </source>
</evidence>
<accession>A0A5Q2RI67</accession>
<dbReference type="InterPro" id="IPR029045">
    <property type="entry name" value="ClpP/crotonase-like_dom_sf"/>
</dbReference>
<protein>
    <submittedName>
        <fullName evidence="2">Enoyl-CoA hydratase/isomerase family protein</fullName>
    </submittedName>
</protein>
<dbReference type="SUPFAM" id="SSF52096">
    <property type="entry name" value="ClpP/crotonase"/>
    <property type="match status" value="1"/>
</dbReference>
<keyword evidence="3" id="KW-1185">Reference proteome</keyword>
<dbReference type="CDD" id="cd06558">
    <property type="entry name" value="crotonase-like"/>
    <property type="match status" value="1"/>
</dbReference>
<dbReference type="RefSeq" id="WP_153758367.1">
    <property type="nucleotide sequence ID" value="NZ_CP045851.1"/>
</dbReference>
<organism evidence="2 3">
    <name type="scientific">Actinomarinicola tropica</name>
    <dbReference type="NCBI Taxonomy" id="2789776"/>
    <lineage>
        <taxon>Bacteria</taxon>
        <taxon>Bacillati</taxon>
        <taxon>Actinomycetota</taxon>
        <taxon>Acidimicrobiia</taxon>
        <taxon>Acidimicrobiales</taxon>
        <taxon>Iamiaceae</taxon>
        <taxon>Actinomarinicola</taxon>
    </lineage>
</organism>
<proteinExistence type="inferred from homology"/>
<evidence type="ECO:0000256" key="1">
    <source>
        <dbReference type="ARBA" id="ARBA00005254"/>
    </source>
</evidence>
<name>A0A5Q2RI67_9ACTN</name>
<dbReference type="GO" id="GO:0016853">
    <property type="term" value="F:isomerase activity"/>
    <property type="evidence" value="ECO:0007669"/>
    <property type="project" value="UniProtKB-KW"/>
</dbReference>
<dbReference type="KEGG" id="atq:GH723_03620"/>
<dbReference type="InterPro" id="IPR001753">
    <property type="entry name" value="Enoyl-CoA_hydra/iso"/>
</dbReference>
<dbReference type="AlphaFoldDB" id="A0A5Q2RI67"/>
<dbReference type="Gene3D" id="3.90.226.10">
    <property type="entry name" value="2-enoyl-CoA Hydratase, Chain A, domain 1"/>
    <property type="match status" value="1"/>
</dbReference>
<dbReference type="Proteomes" id="UP000334019">
    <property type="component" value="Chromosome"/>
</dbReference>
<dbReference type="PANTHER" id="PTHR42964">
    <property type="entry name" value="ENOYL-COA HYDRATASE"/>
    <property type="match status" value="1"/>
</dbReference>
<reference evidence="2 3" key="1">
    <citation type="submission" date="2019-11" db="EMBL/GenBank/DDBJ databases">
        <authorList>
            <person name="He Y."/>
        </authorList>
    </citation>
    <scope>NUCLEOTIDE SEQUENCE [LARGE SCALE GENOMIC DNA]</scope>
    <source>
        <strain evidence="2 3">SCSIO 58843</strain>
    </source>
</reference>
<dbReference type="EMBL" id="CP045851">
    <property type="protein sequence ID" value="QGG94261.1"/>
    <property type="molecule type" value="Genomic_DNA"/>
</dbReference>
<dbReference type="InterPro" id="IPR051683">
    <property type="entry name" value="Enoyl-CoA_Hydratase/Isomerase"/>
</dbReference>
<gene>
    <name evidence="2" type="ORF">GH723_03620</name>
</gene>